<dbReference type="GO" id="GO:0005737">
    <property type="term" value="C:cytoplasm"/>
    <property type="evidence" value="ECO:0007669"/>
    <property type="project" value="UniProtKB-SubCell"/>
</dbReference>
<keyword evidence="6 9" id="KW-0143">Chaperone</keyword>
<evidence type="ECO:0000256" key="7">
    <source>
        <dbReference type="ARBA" id="ARBA00025077"/>
    </source>
</evidence>
<evidence type="ECO:0000256" key="4">
    <source>
        <dbReference type="ARBA" id="ARBA00016304"/>
    </source>
</evidence>
<dbReference type="Pfam" id="PF01920">
    <property type="entry name" value="Prefoldin_2"/>
    <property type="match status" value="1"/>
</dbReference>
<evidence type="ECO:0000256" key="5">
    <source>
        <dbReference type="ARBA" id="ARBA00022490"/>
    </source>
</evidence>
<organism evidence="11 12">
    <name type="scientific">Candidatus Nitrosocosmicus franklandianus</name>
    <dbReference type="NCBI Taxonomy" id="1798806"/>
    <lineage>
        <taxon>Archaea</taxon>
        <taxon>Nitrososphaerota</taxon>
        <taxon>Nitrososphaeria</taxon>
        <taxon>Nitrososphaerales</taxon>
        <taxon>Nitrososphaeraceae</taxon>
        <taxon>Candidatus Nitrosocosmicus</taxon>
    </lineage>
</organism>
<keyword evidence="12" id="KW-1185">Reference proteome</keyword>
<gene>
    <name evidence="9 11" type="primary">pfdB</name>
    <name evidence="11" type="ORF">NFRAN_1752</name>
</gene>
<keyword evidence="10" id="KW-0175">Coiled coil</keyword>
<comment type="subunit">
    <text evidence="3 9">Heterohexamer of two alpha and four beta subunits.</text>
</comment>
<dbReference type="Proteomes" id="UP000294299">
    <property type="component" value="Chromosome NFRAN"/>
</dbReference>
<proteinExistence type="inferred from homology"/>
<sequence length="132" mass="15089">MSEQELPPWLREQLARLQQLQQNLQAIMMQKQQVELEVSETERALEELKKTTADDTVYKLAGPLMVKSNRDNLIKELEEKKELSSTRTVVLGKQESRVKENLKEVENKINQMVHMAQSGSSPPPANKFSPSS</sequence>
<dbReference type="InterPro" id="IPR002777">
    <property type="entry name" value="PFD_beta-like"/>
</dbReference>
<dbReference type="PANTHER" id="PTHR20903">
    <property type="entry name" value="PREFOLDIN SUBUNIT 1-RELATED"/>
    <property type="match status" value="1"/>
</dbReference>
<feature type="coiled-coil region" evidence="10">
    <location>
        <begin position="10"/>
        <end position="51"/>
    </location>
</feature>
<dbReference type="EMBL" id="LR216287">
    <property type="protein sequence ID" value="VFJ14074.1"/>
    <property type="molecule type" value="Genomic_DNA"/>
</dbReference>
<dbReference type="Gene3D" id="1.10.287.370">
    <property type="match status" value="1"/>
</dbReference>
<evidence type="ECO:0000256" key="8">
    <source>
        <dbReference type="ARBA" id="ARBA00033461"/>
    </source>
</evidence>
<dbReference type="GO" id="GO:0051082">
    <property type="term" value="F:unfolded protein binding"/>
    <property type="evidence" value="ECO:0007669"/>
    <property type="project" value="UniProtKB-UniRule"/>
</dbReference>
<comment type="function">
    <text evidence="7 9">Molecular chaperone capable of stabilizing a range of proteins. Seems to fulfill an ATP-independent, HSP70-like function in archaeal de novo protein folding.</text>
</comment>
<dbReference type="AlphaFoldDB" id="A0A484IBC2"/>
<evidence type="ECO:0000256" key="1">
    <source>
        <dbReference type="ARBA" id="ARBA00004496"/>
    </source>
</evidence>
<evidence type="ECO:0000256" key="3">
    <source>
        <dbReference type="ARBA" id="ARBA00011716"/>
    </source>
</evidence>
<accession>A0A484IBC2</accession>
<dbReference type="KEGG" id="nfn:NFRAN_1752"/>
<evidence type="ECO:0000256" key="10">
    <source>
        <dbReference type="SAM" id="Coils"/>
    </source>
</evidence>
<protein>
    <recommendedName>
        <fullName evidence="4 9">Prefoldin subunit beta</fullName>
    </recommendedName>
    <alternativeName>
        <fullName evidence="8 9">GimC subunit beta</fullName>
    </alternativeName>
</protein>
<dbReference type="RefSeq" id="WP_134484242.1">
    <property type="nucleotide sequence ID" value="NZ_LR216287.1"/>
</dbReference>
<evidence type="ECO:0000313" key="11">
    <source>
        <dbReference type="EMBL" id="VFJ14074.1"/>
    </source>
</evidence>
<dbReference type="HAMAP" id="MF_00307">
    <property type="entry name" value="PfdB"/>
    <property type="match status" value="1"/>
</dbReference>
<evidence type="ECO:0000256" key="9">
    <source>
        <dbReference type="HAMAP-Rule" id="MF_00307"/>
    </source>
</evidence>
<comment type="subcellular location">
    <subcellularLocation>
        <location evidence="1 9">Cytoplasm</location>
    </subcellularLocation>
</comment>
<dbReference type="SUPFAM" id="SSF46579">
    <property type="entry name" value="Prefoldin"/>
    <property type="match status" value="1"/>
</dbReference>
<name>A0A484IBC2_9ARCH</name>
<dbReference type="CDD" id="cd23162">
    <property type="entry name" value="Prefoldin_beta_GimC"/>
    <property type="match status" value="1"/>
</dbReference>
<dbReference type="OrthoDB" id="11287at2157"/>
<dbReference type="NCBIfam" id="TIGR02338">
    <property type="entry name" value="gimC_beta"/>
    <property type="match status" value="1"/>
</dbReference>
<dbReference type="GeneID" id="39421065"/>
<evidence type="ECO:0000256" key="6">
    <source>
        <dbReference type="ARBA" id="ARBA00023186"/>
    </source>
</evidence>
<comment type="similarity">
    <text evidence="2 9">Belongs to the prefoldin subunit beta family.</text>
</comment>
<dbReference type="GO" id="GO:0044183">
    <property type="term" value="F:protein folding chaperone"/>
    <property type="evidence" value="ECO:0007669"/>
    <property type="project" value="TreeGrafter"/>
</dbReference>
<keyword evidence="5 9" id="KW-0963">Cytoplasm</keyword>
<evidence type="ECO:0000313" key="12">
    <source>
        <dbReference type="Proteomes" id="UP000294299"/>
    </source>
</evidence>
<dbReference type="InterPro" id="IPR012713">
    <property type="entry name" value="PfdB"/>
</dbReference>
<dbReference type="InterPro" id="IPR009053">
    <property type="entry name" value="Prefoldin"/>
</dbReference>
<evidence type="ECO:0000256" key="2">
    <source>
        <dbReference type="ARBA" id="ARBA00008045"/>
    </source>
</evidence>
<dbReference type="PANTHER" id="PTHR20903:SF0">
    <property type="entry name" value="PREFOLDIN SUBUNIT 1"/>
    <property type="match status" value="1"/>
</dbReference>
<dbReference type="GO" id="GO:0016272">
    <property type="term" value="C:prefoldin complex"/>
    <property type="evidence" value="ECO:0007669"/>
    <property type="project" value="UniProtKB-UniRule"/>
</dbReference>
<reference evidence="11 12" key="1">
    <citation type="submission" date="2019-02" db="EMBL/GenBank/DDBJ databases">
        <authorList>
            <person name="Lehtovirta-Morley E L."/>
        </authorList>
    </citation>
    <scope>NUCLEOTIDE SEQUENCE [LARGE SCALE GENOMIC DNA]</scope>
    <source>
        <strain evidence="11">NFRAN1</strain>
    </source>
</reference>